<dbReference type="PROSITE" id="PS00086">
    <property type="entry name" value="CYTOCHROME_P450"/>
    <property type="match status" value="1"/>
</dbReference>
<dbReference type="Proteomes" id="UP000502508">
    <property type="component" value="Chromosome"/>
</dbReference>
<reference evidence="4 5" key="2">
    <citation type="submission" date="2020-03" db="EMBL/GenBank/DDBJ databases">
        <authorList>
            <person name="Ichikawa N."/>
            <person name="Kimura A."/>
            <person name="Kitahashi Y."/>
            <person name="Uohara A."/>
        </authorList>
    </citation>
    <scope>NUCLEOTIDE SEQUENCE [LARGE SCALE GENOMIC DNA]</scope>
    <source>
        <strain evidence="4 5">NBRC 107702</strain>
    </source>
</reference>
<dbReference type="RefSeq" id="WP_173036592.1">
    <property type="nucleotide sequence ID" value="NZ_AP022870.1"/>
</dbReference>
<evidence type="ECO:0000256" key="2">
    <source>
        <dbReference type="RuleBase" id="RU000461"/>
    </source>
</evidence>
<dbReference type="Gene3D" id="1.10.630.10">
    <property type="entry name" value="Cytochrome P450"/>
    <property type="match status" value="1"/>
</dbReference>
<feature type="region of interest" description="Disordered" evidence="3">
    <location>
        <begin position="405"/>
        <end position="452"/>
    </location>
</feature>
<evidence type="ECO:0000313" key="5">
    <source>
        <dbReference type="Proteomes" id="UP000502508"/>
    </source>
</evidence>
<dbReference type="InterPro" id="IPR017972">
    <property type="entry name" value="Cyt_P450_CS"/>
</dbReference>
<dbReference type="GO" id="GO:0005506">
    <property type="term" value="F:iron ion binding"/>
    <property type="evidence" value="ECO:0007669"/>
    <property type="project" value="InterPro"/>
</dbReference>
<keyword evidence="5" id="KW-1185">Reference proteome</keyword>
<dbReference type="GO" id="GO:0020037">
    <property type="term" value="F:heme binding"/>
    <property type="evidence" value="ECO:0007669"/>
    <property type="project" value="InterPro"/>
</dbReference>
<proteinExistence type="inferred from homology"/>
<dbReference type="SUPFAM" id="SSF48264">
    <property type="entry name" value="Cytochrome P450"/>
    <property type="match status" value="1"/>
</dbReference>
<feature type="compositionally biased region" description="Low complexity" evidence="3">
    <location>
        <begin position="426"/>
        <end position="441"/>
    </location>
</feature>
<feature type="compositionally biased region" description="Basic residues" evidence="3">
    <location>
        <begin position="442"/>
        <end position="452"/>
    </location>
</feature>
<evidence type="ECO:0000256" key="3">
    <source>
        <dbReference type="SAM" id="MobiDB-lite"/>
    </source>
</evidence>
<dbReference type="PRINTS" id="PR00359">
    <property type="entry name" value="BP450"/>
</dbReference>
<accession>A0A6F8XRV7</accession>
<dbReference type="InterPro" id="IPR002397">
    <property type="entry name" value="Cyt_P450_B"/>
</dbReference>
<keyword evidence="2" id="KW-0503">Monooxygenase</keyword>
<dbReference type="AlphaFoldDB" id="A0A6F8XRV7"/>
<organism evidence="4 5">
    <name type="scientific">Phytohabitans flavus</name>
    <dbReference type="NCBI Taxonomy" id="1076124"/>
    <lineage>
        <taxon>Bacteria</taxon>
        <taxon>Bacillati</taxon>
        <taxon>Actinomycetota</taxon>
        <taxon>Actinomycetes</taxon>
        <taxon>Micromonosporales</taxon>
        <taxon>Micromonosporaceae</taxon>
    </lineage>
</organism>
<keyword evidence="2" id="KW-0560">Oxidoreductase</keyword>
<dbReference type="GO" id="GO:0004497">
    <property type="term" value="F:monooxygenase activity"/>
    <property type="evidence" value="ECO:0007669"/>
    <property type="project" value="UniProtKB-KW"/>
</dbReference>
<evidence type="ECO:0000313" key="4">
    <source>
        <dbReference type="EMBL" id="BCB76582.1"/>
    </source>
</evidence>
<gene>
    <name evidence="4" type="ORF">Pflav_029920</name>
</gene>
<keyword evidence="2" id="KW-0479">Metal-binding</keyword>
<comment type="similarity">
    <text evidence="1 2">Belongs to the cytochrome P450 family.</text>
</comment>
<keyword evidence="2" id="KW-0408">Iron</keyword>
<dbReference type="EMBL" id="AP022870">
    <property type="protein sequence ID" value="BCB76582.1"/>
    <property type="molecule type" value="Genomic_DNA"/>
</dbReference>
<dbReference type="InterPro" id="IPR036396">
    <property type="entry name" value="Cyt_P450_sf"/>
</dbReference>
<sequence>MPSDQKTIVDEISLSDLYDDPYPIYRRLRTEAPVAWVPVANRYLVTRYDDIVHLERHPEIFIANEHGSLMTRIMGHTLLRKDGAAHRRERAAAEAPMRPRTVNRHWMPLFQRNADDLIDEFAADGGGDLFRQFAGPLAARNLALVLGLRDASDVDMQRWSQAMMDGGGNYADDPVVWERADKAAAEIDEAVYAAVRHVREHPDESVISSMVHAADPLTVDEIRANVKVFVGGGLNEPRDSISVAIWAVLTHPEIRAAVEQDPARWRAVFEEAIRWVAPIGMYPREVAQPVELGGVTLEPGSRLGVCIGSANRDESVFERPDDFDINRPSKAHIAFGGGPHFCLGTWVARAQVAQVALPTLFRRLPDLRLSDTQEVRLGGWVFRGLLNLPTLWGCEPCCRRHRSTWTSRARSSSPRGGRSKGRRSTGSRSACASRTTAPRSSPTRRRTCAPPT</sequence>
<evidence type="ECO:0000256" key="1">
    <source>
        <dbReference type="ARBA" id="ARBA00010617"/>
    </source>
</evidence>
<protein>
    <submittedName>
        <fullName evidence="4">Cytochrome P450</fullName>
    </submittedName>
</protein>
<keyword evidence="2" id="KW-0349">Heme</keyword>
<feature type="compositionally biased region" description="Low complexity" evidence="3">
    <location>
        <begin position="405"/>
        <end position="416"/>
    </location>
</feature>
<reference evidence="4 5" key="1">
    <citation type="submission" date="2020-03" db="EMBL/GenBank/DDBJ databases">
        <title>Whole genome shotgun sequence of Phytohabitans flavus NBRC 107702.</title>
        <authorList>
            <person name="Komaki H."/>
            <person name="Tamura T."/>
        </authorList>
    </citation>
    <scope>NUCLEOTIDE SEQUENCE [LARGE SCALE GENOMIC DNA]</scope>
    <source>
        <strain evidence="4 5">NBRC 107702</strain>
    </source>
</reference>
<dbReference type="Pfam" id="PF00067">
    <property type="entry name" value="p450"/>
    <property type="match status" value="1"/>
</dbReference>
<dbReference type="PANTHER" id="PTHR46696">
    <property type="entry name" value="P450, PUTATIVE (EUROFUNG)-RELATED"/>
    <property type="match status" value="1"/>
</dbReference>
<dbReference type="PANTHER" id="PTHR46696:SF1">
    <property type="entry name" value="CYTOCHROME P450 YJIB-RELATED"/>
    <property type="match status" value="1"/>
</dbReference>
<dbReference type="KEGG" id="pfla:Pflav_029920"/>
<name>A0A6F8XRV7_9ACTN</name>
<dbReference type="InterPro" id="IPR001128">
    <property type="entry name" value="Cyt_P450"/>
</dbReference>
<dbReference type="GO" id="GO:0016705">
    <property type="term" value="F:oxidoreductase activity, acting on paired donors, with incorporation or reduction of molecular oxygen"/>
    <property type="evidence" value="ECO:0007669"/>
    <property type="project" value="InterPro"/>
</dbReference>